<reference evidence="1 2" key="1">
    <citation type="journal article" date="2022" name="bioRxiv">
        <title>Genomics of Preaxostyla Flagellates Illuminates Evolutionary Transitions and the Path Towards Mitochondrial Loss.</title>
        <authorList>
            <person name="Novak L.V.F."/>
            <person name="Treitli S.C."/>
            <person name="Pyrih J."/>
            <person name="Halakuc P."/>
            <person name="Pipaliya S.V."/>
            <person name="Vacek V."/>
            <person name="Brzon O."/>
            <person name="Soukal P."/>
            <person name="Eme L."/>
            <person name="Dacks J.B."/>
            <person name="Karnkowska A."/>
            <person name="Elias M."/>
            <person name="Hampl V."/>
        </authorList>
    </citation>
    <scope>NUCLEOTIDE SEQUENCE [LARGE SCALE GENOMIC DNA]</scope>
    <source>
        <strain evidence="1">NAU3</strain>
        <tissue evidence="1">Gut</tissue>
    </source>
</reference>
<organism evidence="1 2">
    <name type="scientific">Blattamonas nauphoetae</name>
    <dbReference type="NCBI Taxonomy" id="2049346"/>
    <lineage>
        <taxon>Eukaryota</taxon>
        <taxon>Metamonada</taxon>
        <taxon>Preaxostyla</taxon>
        <taxon>Oxymonadida</taxon>
        <taxon>Blattamonas</taxon>
    </lineage>
</organism>
<comment type="caution">
    <text evidence="1">The sequence shown here is derived from an EMBL/GenBank/DDBJ whole genome shotgun (WGS) entry which is preliminary data.</text>
</comment>
<evidence type="ECO:0000313" key="2">
    <source>
        <dbReference type="Proteomes" id="UP001281761"/>
    </source>
</evidence>
<proteinExistence type="predicted"/>
<name>A0ABQ9X918_9EUKA</name>
<accession>A0ABQ9X918</accession>
<dbReference type="Proteomes" id="UP001281761">
    <property type="component" value="Unassembled WGS sequence"/>
</dbReference>
<evidence type="ECO:0000313" key="1">
    <source>
        <dbReference type="EMBL" id="KAK2947795.1"/>
    </source>
</evidence>
<protein>
    <submittedName>
        <fullName evidence="1">Uncharacterized protein</fullName>
    </submittedName>
</protein>
<sequence length="271" mass="30718">MLLSSRSSRIVEATLSFVGDTISHSGSGHRLRLLSANIVSGLFVALQSRLDSVPTDQKIEDGLIFILASLLELPELLKKNSPPQTFPELAVFDKWFKLGVEPSRLYLLRLSQNGVSRLFTLQSGTFTALLKSLLLILPFDSSPLDLELYIPFALCFFNSFTLPYPHQYHRIMFKHMNQTLPDWKKSGGQVALNGREAFRRWQNEGLEDIIEKHLTQPLRINFGASLNFIDHLNIVWRFTYTMMLPFQVEMGMNSVQNSGDNATEGPITSTR</sequence>
<keyword evidence="2" id="KW-1185">Reference proteome</keyword>
<dbReference type="EMBL" id="JARBJD010000191">
    <property type="protein sequence ID" value="KAK2947795.1"/>
    <property type="molecule type" value="Genomic_DNA"/>
</dbReference>
<gene>
    <name evidence="1" type="ORF">BLNAU_17315</name>
</gene>